<dbReference type="RefSeq" id="WP_054535222.1">
    <property type="nucleotide sequence ID" value="NZ_LGKP01000022.1"/>
</dbReference>
<protein>
    <recommendedName>
        <fullName evidence="2">Pyrrolo-quinoline quinone repeat domain-containing protein</fullName>
    </recommendedName>
</protein>
<dbReference type="InterPro" id="IPR002372">
    <property type="entry name" value="PQQ_rpt_dom"/>
</dbReference>
<dbReference type="PANTHER" id="PTHR34512:SF30">
    <property type="entry name" value="OUTER MEMBRANE PROTEIN ASSEMBLY FACTOR BAMB"/>
    <property type="match status" value="1"/>
</dbReference>
<keyword evidence="4" id="KW-1185">Reference proteome</keyword>
<keyword evidence="1" id="KW-0812">Transmembrane</keyword>
<evidence type="ECO:0000313" key="4">
    <source>
        <dbReference type="Proteomes" id="UP000050277"/>
    </source>
</evidence>
<dbReference type="InterPro" id="IPR018391">
    <property type="entry name" value="PQQ_b-propeller_rpt"/>
</dbReference>
<reference evidence="3 4" key="1">
    <citation type="submission" date="2015-07" db="EMBL/GenBank/DDBJ databases">
        <title>Whole genome sequence of Herpetosiphon geysericola DSM 7119.</title>
        <authorList>
            <person name="Hemp J."/>
            <person name="Ward L.M."/>
            <person name="Pace L.A."/>
            <person name="Fischer W.W."/>
        </authorList>
    </citation>
    <scope>NUCLEOTIDE SEQUENCE [LARGE SCALE GENOMIC DNA]</scope>
    <source>
        <strain evidence="3 4">DSM 7119</strain>
    </source>
</reference>
<organism evidence="3 4">
    <name type="scientific">Herpetosiphon geysericola</name>
    <dbReference type="NCBI Taxonomy" id="70996"/>
    <lineage>
        <taxon>Bacteria</taxon>
        <taxon>Bacillati</taxon>
        <taxon>Chloroflexota</taxon>
        <taxon>Chloroflexia</taxon>
        <taxon>Herpetosiphonales</taxon>
        <taxon>Herpetosiphonaceae</taxon>
        <taxon>Herpetosiphon</taxon>
    </lineage>
</organism>
<keyword evidence="1" id="KW-1133">Transmembrane helix</keyword>
<evidence type="ECO:0000259" key="2">
    <source>
        <dbReference type="Pfam" id="PF13360"/>
    </source>
</evidence>
<comment type="caution">
    <text evidence="3">The sequence shown here is derived from an EMBL/GenBank/DDBJ whole genome shotgun (WGS) entry which is preliminary data.</text>
</comment>
<dbReference type="Proteomes" id="UP000050277">
    <property type="component" value="Unassembled WGS sequence"/>
</dbReference>
<dbReference type="SMART" id="SM00564">
    <property type="entry name" value="PQQ"/>
    <property type="match status" value="3"/>
</dbReference>
<dbReference type="OrthoDB" id="158123at2"/>
<keyword evidence="1" id="KW-0472">Membrane</keyword>
<evidence type="ECO:0000256" key="1">
    <source>
        <dbReference type="SAM" id="Phobius"/>
    </source>
</evidence>
<name>A0A0P6Y2N1_9CHLR</name>
<sequence>MSQQWNSNMAPYRQERSSCLPIILVLLILLAAIGGGVYFLANQSFDLAKAPLRTVQGTAIGIREPTEGQQATITGSVLYRSTQLAYDRNGDERNEVLVQVTSKSIYSMALLDGADGKALWQTELGSESYDLVALEAYIAVVKERDLRLFNAKDGTLAWQTRLSDRIQLYPPMLFISGDLIVVQTYDNILTAFEVATGTQRWQKTLADRYARALTKFGDELCGTERDAESGLEFIICFALQTGEQRQAIQLNQDWTERIEWMADPQNNTGILRLRSDSDPAQLAAIGLDQQQRWSVELADDFADSFRSSDRSLASSADMLAFGAGEQVAIITPEHQVVTYSLSDYALHPIGFDGEVLYLAAVKQRGTNTVSMVAINAKTAELLWRLDDLGTASDWSGNNPIQGVIVPGEGIIFGWLDQEIDDLARVQLLKRADGTVGWSFQQEMFIGQLPTLTRSGNALLIQTGDGLRMANLRTGEGLWTLTR</sequence>
<dbReference type="EMBL" id="LGKP01000022">
    <property type="protein sequence ID" value="KPL86124.1"/>
    <property type="molecule type" value="Genomic_DNA"/>
</dbReference>
<dbReference type="Pfam" id="PF13360">
    <property type="entry name" value="PQQ_2"/>
    <property type="match status" value="1"/>
</dbReference>
<dbReference type="Gene3D" id="2.130.10.10">
    <property type="entry name" value="YVTN repeat-like/Quinoprotein amine dehydrogenase"/>
    <property type="match status" value="2"/>
</dbReference>
<dbReference type="AlphaFoldDB" id="A0A0P6Y2N1"/>
<evidence type="ECO:0000313" key="3">
    <source>
        <dbReference type="EMBL" id="KPL86124.1"/>
    </source>
</evidence>
<gene>
    <name evidence="3" type="ORF">SE18_14770</name>
</gene>
<dbReference type="PANTHER" id="PTHR34512">
    <property type="entry name" value="CELL SURFACE PROTEIN"/>
    <property type="match status" value="1"/>
</dbReference>
<dbReference type="InterPro" id="IPR015943">
    <property type="entry name" value="WD40/YVTN_repeat-like_dom_sf"/>
</dbReference>
<dbReference type="SUPFAM" id="SSF50998">
    <property type="entry name" value="Quinoprotein alcohol dehydrogenase-like"/>
    <property type="match status" value="1"/>
</dbReference>
<feature type="transmembrane region" description="Helical" evidence="1">
    <location>
        <begin position="20"/>
        <end position="41"/>
    </location>
</feature>
<dbReference type="STRING" id="70996.SE18_14770"/>
<proteinExistence type="predicted"/>
<accession>A0A0P6Y2N1</accession>
<dbReference type="InterPro" id="IPR011047">
    <property type="entry name" value="Quinoprotein_ADH-like_sf"/>
</dbReference>
<feature type="domain" description="Pyrrolo-quinoline quinone repeat" evidence="2">
    <location>
        <begin position="110"/>
        <end position="205"/>
    </location>
</feature>